<protein>
    <submittedName>
        <fullName evidence="1">Uncharacterized protein</fullName>
    </submittedName>
</protein>
<gene>
    <name evidence="1" type="ORF">TKK_010222</name>
</gene>
<organism evidence="1 2">
    <name type="scientific">Trichogramma kaykai</name>
    <dbReference type="NCBI Taxonomy" id="54128"/>
    <lineage>
        <taxon>Eukaryota</taxon>
        <taxon>Metazoa</taxon>
        <taxon>Ecdysozoa</taxon>
        <taxon>Arthropoda</taxon>
        <taxon>Hexapoda</taxon>
        <taxon>Insecta</taxon>
        <taxon>Pterygota</taxon>
        <taxon>Neoptera</taxon>
        <taxon>Endopterygota</taxon>
        <taxon>Hymenoptera</taxon>
        <taxon>Apocrita</taxon>
        <taxon>Proctotrupomorpha</taxon>
        <taxon>Chalcidoidea</taxon>
        <taxon>Trichogrammatidae</taxon>
        <taxon>Trichogramma</taxon>
    </lineage>
</organism>
<evidence type="ECO:0000313" key="2">
    <source>
        <dbReference type="Proteomes" id="UP001627154"/>
    </source>
</evidence>
<dbReference type="EMBL" id="JBJJXI010000078">
    <property type="protein sequence ID" value="KAL3395684.1"/>
    <property type="molecule type" value="Genomic_DNA"/>
</dbReference>
<dbReference type="Proteomes" id="UP001627154">
    <property type="component" value="Unassembled WGS sequence"/>
</dbReference>
<evidence type="ECO:0000313" key="1">
    <source>
        <dbReference type="EMBL" id="KAL3395684.1"/>
    </source>
</evidence>
<sequence>MAEDTDVGADSGALIIGPSGFAWGNSIFTLQVPLYTKGVLCYDIAERGYLVLIAKGFESCTASGYFVNHIDLSPNYAYTMISMTNCVASVVTMLAPIVPGAIIP</sequence>
<name>A0ABD2WSL1_9HYME</name>
<reference evidence="1 2" key="1">
    <citation type="journal article" date="2024" name="bioRxiv">
        <title>A reference genome for Trichogramma kaykai: A tiny desert-dwelling parasitoid wasp with competing sex-ratio distorters.</title>
        <authorList>
            <person name="Culotta J."/>
            <person name="Lindsey A.R."/>
        </authorList>
    </citation>
    <scope>NUCLEOTIDE SEQUENCE [LARGE SCALE GENOMIC DNA]</scope>
    <source>
        <strain evidence="1 2">KSX58</strain>
    </source>
</reference>
<proteinExistence type="predicted"/>
<comment type="caution">
    <text evidence="1">The sequence shown here is derived from an EMBL/GenBank/DDBJ whole genome shotgun (WGS) entry which is preliminary data.</text>
</comment>
<accession>A0ABD2WSL1</accession>
<dbReference type="AlphaFoldDB" id="A0ABD2WSL1"/>
<keyword evidence="2" id="KW-1185">Reference proteome</keyword>